<dbReference type="AlphaFoldDB" id="A0A508A571"/>
<reference evidence="2 3" key="1">
    <citation type="submission" date="2019-06" db="EMBL/GenBank/DDBJ databases">
        <title>Lysobacter alkalisoli sp. nov. isolated from saline soil.</title>
        <authorList>
            <person name="Sun J.-Q."/>
            <person name="Xu L."/>
        </authorList>
    </citation>
    <scope>NUCLEOTIDE SEQUENCE [LARGE SCALE GENOMIC DNA]</scope>
    <source>
        <strain evidence="2 3">JCM 31130</strain>
    </source>
</reference>
<comment type="caution">
    <text evidence="2">The sequence shown here is derived from an EMBL/GenBank/DDBJ whole genome shotgun (WGS) entry which is preliminary data.</text>
</comment>
<name>A0A508A571_9GAMM</name>
<dbReference type="EMBL" id="VICE01000133">
    <property type="protein sequence ID" value="TQD40952.1"/>
    <property type="molecule type" value="Genomic_DNA"/>
</dbReference>
<proteinExistence type="predicted"/>
<keyword evidence="3" id="KW-1185">Reference proteome</keyword>
<accession>A0A508A571</accession>
<feature type="signal peptide" evidence="1">
    <location>
        <begin position="1"/>
        <end position="23"/>
    </location>
</feature>
<feature type="chain" id="PRO_5021243596" evidence="1">
    <location>
        <begin position="24"/>
        <end position="151"/>
    </location>
</feature>
<evidence type="ECO:0000256" key="1">
    <source>
        <dbReference type="SAM" id="SignalP"/>
    </source>
</evidence>
<dbReference type="RefSeq" id="WP_141519408.1">
    <property type="nucleotide sequence ID" value="NZ_VICE01000133.1"/>
</dbReference>
<sequence>MKTTRGVLLLCVLGLGAWSQANAQTAAEGCPILPASTGLTWEYSSAGDADFCRALREDGSEAFGMYISKKPGFEPKRGDREEEGRVDGQQIHWYRSELAGKPDIIARETLVKVGRDRTAHIWVQAETQDRLNQALQATQLLQFPSAQLTSN</sequence>
<evidence type="ECO:0000313" key="2">
    <source>
        <dbReference type="EMBL" id="TQD40952.1"/>
    </source>
</evidence>
<organism evidence="2 3">
    <name type="scientific">Marilutibacter aestuarii</name>
    <dbReference type="NCBI Taxonomy" id="1706195"/>
    <lineage>
        <taxon>Bacteria</taxon>
        <taxon>Pseudomonadati</taxon>
        <taxon>Pseudomonadota</taxon>
        <taxon>Gammaproteobacteria</taxon>
        <taxon>Lysobacterales</taxon>
        <taxon>Lysobacteraceae</taxon>
        <taxon>Marilutibacter</taxon>
    </lineage>
</organism>
<dbReference type="Proteomes" id="UP000318212">
    <property type="component" value="Unassembled WGS sequence"/>
</dbReference>
<protein>
    <submittedName>
        <fullName evidence="2">Uncharacterized protein</fullName>
    </submittedName>
</protein>
<evidence type="ECO:0000313" key="3">
    <source>
        <dbReference type="Proteomes" id="UP000318212"/>
    </source>
</evidence>
<keyword evidence="1" id="KW-0732">Signal</keyword>
<dbReference type="OrthoDB" id="6023584at2"/>
<gene>
    <name evidence="2" type="ORF">FKV25_13995</name>
</gene>